<dbReference type="STRING" id="29563.SAMN02983006_01353"/>
<gene>
    <name evidence="1" type="ORF">SAMN02983006_01353</name>
</gene>
<accession>A0A1I4I8Q5</accession>
<dbReference type="EMBL" id="FOTI01000015">
    <property type="protein sequence ID" value="SFL50769.1"/>
    <property type="molecule type" value="Genomic_DNA"/>
</dbReference>
<dbReference type="RefSeq" id="WP_089861295.1">
    <property type="nucleotide sequence ID" value="NZ_FOTI01000015.1"/>
</dbReference>
<dbReference type="Proteomes" id="UP000199006">
    <property type="component" value="Unassembled WGS sequence"/>
</dbReference>
<evidence type="ECO:0000313" key="2">
    <source>
        <dbReference type="Proteomes" id="UP000199006"/>
    </source>
</evidence>
<dbReference type="Gene3D" id="3.30.1020.10">
    <property type="entry name" value="Antioxidant, Horf6, Chain A, domain2"/>
    <property type="match status" value="1"/>
</dbReference>
<reference evidence="1 2" key="1">
    <citation type="submission" date="2016-10" db="EMBL/GenBank/DDBJ databases">
        <authorList>
            <person name="de Groot N.N."/>
        </authorList>
    </citation>
    <scope>NUCLEOTIDE SEQUENCE [LARGE SCALE GENOMIC DNA]</scope>
    <source>
        <strain evidence="1 2">ATCC 51327</strain>
    </source>
</reference>
<protein>
    <submittedName>
        <fullName evidence="1">Uncharacterized protein</fullName>
    </submittedName>
</protein>
<dbReference type="OrthoDB" id="9812811at2"/>
<proteinExistence type="predicted"/>
<name>A0A1I4I8Q5_9FIRM</name>
<dbReference type="AlphaFoldDB" id="A0A1I4I8Q5"/>
<sequence>MSENKLANMTDKFDWSGREIFNYELLKHPEKNKTYLEKRKIKLAKGEIECDEWWLCKKQH</sequence>
<evidence type="ECO:0000313" key="1">
    <source>
        <dbReference type="EMBL" id="SFL50769.1"/>
    </source>
</evidence>
<organism evidence="1 2">
    <name type="scientific">Halanaerobium salsuginis</name>
    <dbReference type="NCBI Taxonomy" id="29563"/>
    <lineage>
        <taxon>Bacteria</taxon>
        <taxon>Bacillati</taxon>
        <taxon>Bacillota</taxon>
        <taxon>Clostridia</taxon>
        <taxon>Halanaerobiales</taxon>
        <taxon>Halanaerobiaceae</taxon>
        <taxon>Halanaerobium</taxon>
    </lineage>
</organism>
<keyword evidence="2" id="KW-1185">Reference proteome</keyword>